<evidence type="ECO:0000256" key="1">
    <source>
        <dbReference type="SAM" id="Phobius"/>
    </source>
</evidence>
<keyword evidence="1" id="KW-1133">Transmembrane helix</keyword>
<proteinExistence type="predicted"/>
<dbReference type="AlphaFoldDB" id="E1QHU1"/>
<keyword evidence="4" id="KW-1185">Reference proteome</keyword>
<dbReference type="Proteomes" id="UP000009047">
    <property type="component" value="Chromosome"/>
</dbReference>
<dbReference type="GO" id="GO:0008962">
    <property type="term" value="F:phosphatidylglycerophosphatase activity"/>
    <property type="evidence" value="ECO:0007669"/>
    <property type="project" value="InterPro"/>
</dbReference>
<dbReference type="PANTHER" id="PTHR36305">
    <property type="entry name" value="PHOSPHATIDYLGLYCEROPHOSPHATASE A"/>
    <property type="match status" value="1"/>
</dbReference>
<dbReference type="Pfam" id="PF04608">
    <property type="entry name" value="PgpA"/>
    <property type="match status" value="1"/>
</dbReference>
<reference evidence="3 4" key="1">
    <citation type="journal article" date="2010" name="Stand. Genomic Sci.">
        <title>Complete genome sequence of Desulfarculus baarsii type strain (2st14).</title>
        <authorList>
            <person name="Sun H."/>
            <person name="Spring S."/>
            <person name="Lapidus A."/>
            <person name="Davenport K."/>
            <person name="Del Rio T.G."/>
            <person name="Tice H."/>
            <person name="Nolan M."/>
            <person name="Copeland A."/>
            <person name="Cheng J.F."/>
            <person name="Lucas S."/>
            <person name="Tapia R."/>
            <person name="Goodwin L."/>
            <person name="Pitluck S."/>
            <person name="Ivanova N."/>
            <person name="Pagani I."/>
            <person name="Mavromatis K."/>
            <person name="Ovchinnikova G."/>
            <person name="Pati A."/>
            <person name="Chen A."/>
            <person name="Palaniappan K."/>
            <person name="Hauser L."/>
            <person name="Chang Y.J."/>
            <person name="Jeffries C.D."/>
            <person name="Detter J.C."/>
            <person name="Han C."/>
            <person name="Rohde M."/>
            <person name="Brambilla E."/>
            <person name="Goker M."/>
            <person name="Woyke T."/>
            <person name="Bristow J."/>
            <person name="Eisen J.A."/>
            <person name="Markowitz V."/>
            <person name="Hugenholtz P."/>
            <person name="Kyrpides N.C."/>
            <person name="Klenk H.P."/>
            <person name="Land M."/>
        </authorList>
    </citation>
    <scope>NUCLEOTIDE SEQUENCE [LARGE SCALE GENOMIC DNA]</scope>
    <source>
        <strain evidence="4">ATCC 33931 / DSM 2075 / LMG 7858 / VKM B-1802 / 2st14</strain>
    </source>
</reference>
<dbReference type="EMBL" id="CP002085">
    <property type="protein sequence ID" value="ADK85134.1"/>
    <property type="molecule type" value="Genomic_DNA"/>
</dbReference>
<dbReference type="RefSeq" id="WP_013258586.1">
    <property type="nucleotide sequence ID" value="NC_014365.1"/>
</dbReference>
<dbReference type="HOGENOM" id="CLU_103734_0_1_7"/>
<dbReference type="SUPFAM" id="SSF101307">
    <property type="entry name" value="YutG-like"/>
    <property type="match status" value="1"/>
</dbReference>
<evidence type="ECO:0000313" key="3">
    <source>
        <dbReference type="EMBL" id="ADK85134.1"/>
    </source>
</evidence>
<dbReference type="InterPro" id="IPR026037">
    <property type="entry name" value="PgpA"/>
</dbReference>
<protein>
    <submittedName>
        <fullName evidence="3">Phosphatidylglycerophosphatase A</fullName>
    </submittedName>
</protein>
<feature type="domain" description="YutG/PgpA" evidence="2">
    <location>
        <begin position="14"/>
        <end position="155"/>
    </location>
</feature>
<dbReference type="KEGG" id="dbr:Deba_1767"/>
<dbReference type="UniPathway" id="UPA00084">
    <property type="reaction ID" value="UER00504"/>
</dbReference>
<dbReference type="InterPro" id="IPR036681">
    <property type="entry name" value="PgpA-like_sf"/>
</dbReference>
<evidence type="ECO:0000259" key="2">
    <source>
        <dbReference type="Pfam" id="PF04608"/>
    </source>
</evidence>
<organism evidence="3 4">
    <name type="scientific">Desulfarculus baarsii (strain ATCC 33931 / DSM 2075 / LMG 7858 / VKM B-1802 / 2st14)</name>
    <dbReference type="NCBI Taxonomy" id="644282"/>
    <lineage>
        <taxon>Bacteria</taxon>
        <taxon>Pseudomonadati</taxon>
        <taxon>Thermodesulfobacteriota</taxon>
        <taxon>Desulfarculia</taxon>
        <taxon>Desulfarculales</taxon>
        <taxon>Desulfarculaceae</taxon>
        <taxon>Desulfarculus</taxon>
    </lineage>
</organism>
<dbReference type="eggNOG" id="COG1267">
    <property type="taxonomic scope" value="Bacteria"/>
</dbReference>
<dbReference type="InterPro" id="IPR007686">
    <property type="entry name" value="YutG/PgpA"/>
</dbReference>
<feature type="transmembrane region" description="Helical" evidence="1">
    <location>
        <begin position="38"/>
        <end position="66"/>
    </location>
</feature>
<dbReference type="PIRSF" id="PIRSF006162">
    <property type="entry name" value="PgpA"/>
    <property type="match status" value="1"/>
</dbReference>
<dbReference type="GO" id="GO:0006655">
    <property type="term" value="P:phosphatidylglycerol biosynthetic process"/>
    <property type="evidence" value="ECO:0007669"/>
    <property type="project" value="UniProtKB-UniPathway"/>
</dbReference>
<evidence type="ECO:0000313" key="4">
    <source>
        <dbReference type="Proteomes" id="UP000009047"/>
    </source>
</evidence>
<accession>E1QHU1</accession>
<keyword evidence="1" id="KW-0812">Transmembrane</keyword>
<dbReference type="OrthoDB" id="9804091at2"/>
<dbReference type="CDD" id="cd06971">
    <property type="entry name" value="PgpA"/>
    <property type="match status" value="1"/>
</dbReference>
<dbReference type="STRING" id="644282.Deba_1767"/>
<name>E1QHU1_DESB2</name>
<gene>
    <name evidence="3" type="ordered locus">Deba_1767</name>
</gene>
<dbReference type="PANTHER" id="PTHR36305:SF1">
    <property type="entry name" value="PHOSPHATIDYLGLYCEROPHOSPHATASE A"/>
    <property type="match status" value="1"/>
</dbReference>
<keyword evidence="1" id="KW-0472">Membrane</keyword>
<sequence length="161" mass="16205">MSAKTDTAIKLTASLGVGLLPGAPGTYGSLATLGLAAAWLALGGGAFVGLGYWLGVLGLSALAVAVSRAALARGVFGPSADPSAIVIDEAAGMLLALAWSDRLGWPLLMAFAAFRLFDIAKPWPVGWSQSLPGAWGVVVDDLLAGLYALAVTRLAVGWLGG</sequence>